<feature type="compositionally biased region" description="Basic residues" evidence="4">
    <location>
        <begin position="319"/>
        <end position="329"/>
    </location>
</feature>
<dbReference type="InterPro" id="IPR036770">
    <property type="entry name" value="Ankyrin_rpt-contain_sf"/>
</dbReference>
<evidence type="ECO:0000256" key="3">
    <source>
        <dbReference type="PROSITE-ProRule" id="PRU00023"/>
    </source>
</evidence>
<keyword evidence="2 3" id="KW-0040">ANK repeat</keyword>
<dbReference type="SUPFAM" id="SSF48403">
    <property type="entry name" value="Ankyrin repeat"/>
    <property type="match status" value="1"/>
</dbReference>
<dbReference type="VEuPathDB" id="TriTrypDB:TM35_000092270"/>
<dbReference type="PANTHER" id="PTHR24124:SF14">
    <property type="entry name" value="CHROMOSOME UNDETERMINED SCAFFOLD_25, WHOLE GENOME SHOTGUN SEQUENCE"/>
    <property type="match status" value="1"/>
</dbReference>
<name>A0A1X0NZR2_9TRYP</name>
<dbReference type="GO" id="GO:0010468">
    <property type="term" value="P:regulation of gene expression"/>
    <property type="evidence" value="ECO:0007669"/>
    <property type="project" value="TreeGrafter"/>
</dbReference>
<dbReference type="PROSITE" id="PS50297">
    <property type="entry name" value="ANK_REP_REGION"/>
    <property type="match status" value="3"/>
</dbReference>
<keyword evidence="6" id="KW-1185">Reference proteome</keyword>
<protein>
    <submittedName>
        <fullName evidence="5">Ankyrin</fullName>
    </submittedName>
</protein>
<dbReference type="Pfam" id="PF12796">
    <property type="entry name" value="Ank_2"/>
    <property type="match status" value="3"/>
</dbReference>
<evidence type="ECO:0000256" key="1">
    <source>
        <dbReference type="ARBA" id="ARBA00022737"/>
    </source>
</evidence>
<proteinExistence type="predicted"/>
<dbReference type="InterPro" id="IPR002110">
    <property type="entry name" value="Ankyrin_rpt"/>
</dbReference>
<reference evidence="5 6" key="1">
    <citation type="submission" date="2017-03" db="EMBL/GenBank/DDBJ databases">
        <title>An alternative strategy for trypanosome survival in the mammalian bloodstream revealed through genome and transcriptome analysis of the ubiquitous bovine parasite Trypanosoma (Megatrypanum) theileri.</title>
        <authorList>
            <person name="Kelly S."/>
            <person name="Ivens A."/>
            <person name="Mott A."/>
            <person name="O'Neill E."/>
            <person name="Emms D."/>
            <person name="Macleod O."/>
            <person name="Voorheis P."/>
            <person name="Matthews J."/>
            <person name="Matthews K."/>
            <person name="Carrington M."/>
        </authorList>
    </citation>
    <scope>NUCLEOTIDE SEQUENCE [LARGE SCALE GENOMIC DNA]</scope>
    <source>
        <strain evidence="5">Edinburgh</strain>
    </source>
</reference>
<comment type="caution">
    <text evidence="5">The sequence shown here is derived from an EMBL/GenBank/DDBJ whole genome shotgun (WGS) entry which is preliminary data.</text>
</comment>
<dbReference type="GeneID" id="39984246"/>
<dbReference type="Proteomes" id="UP000192257">
    <property type="component" value="Unassembled WGS sequence"/>
</dbReference>
<feature type="repeat" description="ANK" evidence="3">
    <location>
        <begin position="133"/>
        <end position="167"/>
    </location>
</feature>
<gene>
    <name evidence="5" type="ORF">TM35_000092270</name>
</gene>
<keyword evidence="1" id="KW-0677">Repeat</keyword>
<dbReference type="PANTHER" id="PTHR24124">
    <property type="entry name" value="ANKYRIN REPEAT FAMILY A"/>
    <property type="match status" value="1"/>
</dbReference>
<dbReference type="PROSITE" id="PS50088">
    <property type="entry name" value="ANK_REPEAT"/>
    <property type="match status" value="3"/>
</dbReference>
<evidence type="ECO:0000256" key="2">
    <source>
        <dbReference type="ARBA" id="ARBA00023043"/>
    </source>
</evidence>
<dbReference type="EMBL" id="NBCO01000009">
    <property type="protein sequence ID" value="ORC90177.1"/>
    <property type="molecule type" value="Genomic_DNA"/>
</dbReference>
<evidence type="ECO:0000256" key="4">
    <source>
        <dbReference type="SAM" id="MobiDB-lite"/>
    </source>
</evidence>
<evidence type="ECO:0000313" key="5">
    <source>
        <dbReference type="EMBL" id="ORC90177.1"/>
    </source>
</evidence>
<accession>A0A1X0NZR2</accession>
<dbReference type="SMART" id="SM00248">
    <property type="entry name" value="ANK"/>
    <property type="match status" value="7"/>
</dbReference>
<feature type="repeat" description="ANK" evidence="3">
    <location>
        <begin position="79"/>
        <end position="105"/>
    </location>
</feature>
<organism evidence="5 6">
    <name type="scientific">Trypanosoma theileri</name>
    <dbReference type="NCBI Taxonomy" id="67003"/>
    <lineage>
        <taxon>Eukaryota</taxon>
        <taxon>Discoba</taxon>
        <taxon>Euglenozoa</taxon>
        <taxon>Kinetoplastea</taxon>
        <taxon>Metakinetoplastina</taxon>
        <taxon>Trypanosomatida</taxon>
        <taxon>Trypanosomatidae</taxon>
        <taxon>Trypanosoma</taxon>
    </lineage>
</organism>
<sequence>MADFPKLPRVKIDDENMEKIHCGARKGQTEEVKRLVEQGVDPGIMNKFGCTALHLACKYGQVDTAKFLAPLSDSFGSWHGHKPLHLAVLANNEELVEVVLEGAKDRGRNVEIMVNDCDDYAVDEMGEHHKHTDGQTALHWCVALGEKYLPMLKLLIKLGASPTAKNKENTTSLMYAIEMKNDEAMEAMLSGVKPQQLRLDYQDKDGRTHLHYAILNNREDYAMRFIEMGHDAEVEDDNHVTPLFLALRAAMPKLLDYLLQNVDSFSVQQAPFHNGTVMVPERIEWLPFATDEEARAECIKLFQKRLDEVSLKPEPTEKKKAKPTVKKMKLAPSAPIRSRSIGNASGLRSRSNGNRGHVK</sequence>
<dbReference type="PRINTS" id="PR01415">
    <property type="entry name" value="ANKYRIN"/>
</dbReference>
<dbReference type="RefSeq" id="XP_028884243.1">
    <property type="nucleotide sequence ID" value="XM_029024466.1"/>
</dbReference>
<dbReference type="GO" id="GO:0005634">
    <property type="term" value="C:nucleus"/>
    <property type="evidence" value="ECO:0007669"/>
    <property type="project" value="TreeGrafter"/>
</dbReference>
<feature type="compositionally biased region" description="Polar residues" evidence="4">
    <location>
        <begin position="340"/>
        <end position="359"/>
    </location>
</feature>
<dbReference type="AlphaFoldDB" id="A0A1X0NZR2"/>
<dbReference type="STRING" id="67003.A0A1X0NZR2"/>
<dbReference type="Gene3D" id="1.25.40.20">
    <property type="entry name" value="Ankyrin repeat-containing domain"/>
    <property type="match status" value="1"/>
</dbReference>
<feature type="region of interest" description="Disordered" evidence="4">
    <location>
        <begin position="311"/>
        <end position="359"/>
    </location>
</feature>
<feature type="repeat" description="ANK" evidence="3">
    <location>
        <begin position="205"/>
        <end position="237"/>
    </location>
</feature>
<evidence type="ECO:0000313" key="6">
    <source>
        <dbReference type="Proteomes" id="UP000192257"/>
    </source>
</evidence>
<dbReference type="OrthoDB" id="539213at2759"/>